<evidence type="ECO:0000259" key="1">
    <source>
        <dbReference type="Pfam" id="PF25371"/>
    </source>
</evidence>
<dbReference type="CDD" id="cd02440">
    <property type="entry name" value="AdoMet_MTases"/>
    <property type="match status" value="1"/>
</dbReference>
<organism evidence="2">
    <name type="scientific">Eutreptiella gymnastica</name>
    <dbReference type="NCBI Taxonomy" id="73025"/>
    <lineage>
        <taxon>Eukaryota</taxon>
        <taxon>Discoba</taxon>
        <taxon>Euglenozoa</taxon>
        <taxon>Euglenida</taxon>
        <taxon>Spirocuta</taxon>
        <taxon>Euglenophyceae</taxon>
        <taxon>Eutreptiales</taxon>
        <taxon>Eutreptiaceae</taxon>
        <taxon>Eutreptiella</taxon>
    </lineage>
</organism>
<dbReference type="Pfam" id="PF25371">
    <property type="entry name" value="DUF7884"/>
    <property type="match status" value="1"/>
</dbReference>
<dbReference type="InterPro" id="IPR029063">
    <property type="entry name" value="SAM-dependent_MTases_sf"/>
</dbReference>
<dbReference type="SUPFAM" id="SSF51905">
    <property type="entry name" value="FAD/NAD(P)-binding domain"/>
    <property type="match status" value="1"/>
</dbReference>
<protein>
    <recommendedName>
        <fullName evidence="1">DUF7884 domain-containing protein</fullName>
    </recommendedName>
</protein>
<dbReference type="Gene3D" id="3.50.50.60">
    <property type="entry name" value="FAD/NAD(P)-binding domain"/>
    <property type="match status" value="1"/>
</dbReference>
<dbReference type="Pfam" id="PF02353">
    <property type="entry name" value="CMAS"/>
    <property type="match status" value="1"/>
</dbReference>
<evidence type="ECO:0000313" key="2">
    <source>
        <dbReference type="EMBL" id="CAD9033930.1"/>
    </source>
</evidence>
<reference evidence="2" key="1">
    <citation type="submission" date="2021-01" db="EMBL/GenBank/DDBJ databases">
        <authorList>
            <person name="Corre E."/>
            <person name="Pelletier E."/>
            <person name="Niang G."/>
            <person name="Scheremetjew M."/>
            <person name="Finn R."/>
            <person name="Kale V."/>
            <person name="Holt S."/>
            <person name="Cochrane G."/>
            <person name="Meng A."/>
            <person name="Brown T."/>
            <person name="Cohen L."/>
        </authorList>
    </citation>
    <scope>NUCLEOTIDE SEQUENCE</scope>
    <source>
        <strain evidence="2">NIES-381</strain>
    </source>
</reference>
<dbReference type="Gene3D" id="3.40.50.150">
    <property type="entry name" value="Vaccinia Virus protein VP39"/>
    <property type="match status" value="1"/>
</dbReference>
<dbReference type="AlphaFoldDB" id="A0A7S1NRL6"/>
<dbReference type="InterPro" id="IPR050723">
    <property type="entry name" value="CFA/CMAS"/>
</dbReference>
<dbReference type="Pfam" id="PF07103">
    <property type="entry name" value="DUF1365"/>
    <property type="match status" value="1"/>
</dbReference>
<dbReference type="InterPro" id="IPR036188">
    <property type="entry name" value="FAD/NAD-bd_sf"/>
</dbReference>
<dbReference type="SUPFAM" id="SSF53335">
    <property type="entry name" value="S-adenosyl-L-methionine-dependent methyltransferases"/>
    <property type="match status" value="1"/>
</dbReference>
<dbReference type="Gene3D" id="3.30.70.1990">
    <property type="match status" value="1"/>
</dbReference>
<proteinExistence type="predicted"/>
<dbReference type="PANTHER" id="PTHR43667">
    <property type="entry name" value="CYCLOPROPANE-FATTY-ACYL-PHOSPHOLIPID SYNTHASE"/>
    <property type="match status" value="1"/>
</dbReference>
<dbReference type="PANTHER" id="PTHR43667:SF2">
    <property type="entry name" value="FATTY ACID C-METHYL TRANSFERASE"/>
    <property type="match status" value="1"/>
</dbReference>
<name>A0A7S1NRL6_9EUGL</name>
<dbReference type="Gene3D" id="1.10.405.20">
    <property type="match status" value="1"/>
</dbReference>
<sequence length="1029" mass="116738">MLAAIWSVPGSQALEMPIQTVVQFYVNHHLLSTVSPRPLWRVVKGRSRAYVDAILKALPDVKAGTGIASAKRTDDGVVLTDIKGNQHKHDGVVFATHAPDTMRILGDDARAEEHEVLGAIRYQPNLCVLHDDPAFMPKSKKVWGAWNFIGAREAPTTQTAADAKSVCCTYWLNHLQNLPQDPHRFVTLNPVNPVPQSAILGQWTLEHPVLDTAAVAAQAKLPALQGKFRTWYAGAWTRYGFHEDGALSAVAVAQAMGAPLPWKATFTPDPIPSIGAWTAQKLFHHFAKSAIKVGQLRVILPDGGEQQYGPAGQALKATLRVLHWDFFKKLVAGSDIALGEAFMADLFDCDGQVAEFTDVLIANQNNFMEQLWMLGPLNYTADTLNWLQHRLLVRNTVELSAANIEAHYDQGNDMFRTFMDRSMMYSSAVHWDDDREEPEWLWGAKRDLELRTPSGDDMLYDAQIRKLDTILKAADIRPGATVLEIGCGWGECAIRGVTQYKCNWVGLTLSKEQKVEADERIRRLGLEGKIKILVVDYRNVFQHYPPGSFDCIVSIEMMEAIGHANFPIFFETVSRALKPGGKIAVQVITIPHSRYDAYCKSSDFIRKHIFPGGHLPSVTVLDDFSKKNNLTMIHCRDIGPHYSVTLREWCRRFSTQYDHIASLGYDREFIRKFIWYFAICESSFRAKMIGNHHLVWVKGVEAKEPLCAAPRSVFTRLREHLAWPEPTGLQSGLYTGIVYHGRRKVEGVSQAENSFKYPVMMAYLDLSELDKVFAGRWFWGVDRWAPISFNRADHYGPADRPLDQCLRDVVQKETGRRPRGAISMLTQLRFMGYCFNPITIYYCWNEAHTQVEVMVLHVTNTPWQEDICYVLPTQGKVDANGRFTTTFKKRLHVSPFLDMDYTYKLIAEKPGQRVAVQLQNMKISEDEKTKSTPFVASADLERRDVTTRSLLWFLLAVPLMTWQVQFWIHWQALILFGKKATVFEVDHPRYQFRGSAAARYALDLLKHLVLFAGALLWWLPSRIVRCVGL</sequence>
<accession>A0A7S1NRL6</accession>
<feature type="domain" description="DUF7884" evidence="1">
    <location>
        <begin position="295"/>
        <end position="370"/>
    </location>
</feature>
<dbReference type="EMBL" id="HBGA01122364">
    <property type="protein sequence ID" value="CAD9033930.1"/>
    <property type="molecule type" value="Transcribed_RNA"/>
</dbReference>
<dbReference type="InterPro" id="IPR057206">
    <property type="entry name" value="DUF7884"/>
</dbReference>
<gene>
    <name evidence="2" type="ORF">EGYM00392_LOCUS45079</name>
</gene>
<dbReference type="InterPro" id="IPR010775">
    <property type="entry name" value="DUF1365"/>
</dbReference>